<evidence type="ECO:0008006" key="3">
    <source>
        <dbReference type="Google" id="ProtNLM"/>
    </source>
</evidence>
<dbReference type="Proteomes" id="UP000199306">
    <property type="component" value="Unassembled WGS sequence"/>
</dbReference>
<dbReference type="OrthoDB" id="965983at2"/>
<dbReference type="STRING" id="1079859.SAMN04515674_113105"/>
<accession>A0A1I5X3X6</accession>
<name>A0A1I5X3X6_9BACT</name>
<evidence type="ECO:0000313" key="2">
    <source>
        <dbReference type="Proteomes" id="UP000199306"/>
    </source>
</evidence>
<dbReference type="PROSITE" id="PS51257">
    <property type="entry name" value="PROKAR_LIPOPROTEIN"/>
    <property type="match status" value="1"/>
</dbReference>
<protein>
    <recommendedName>
        <fullName evidence="3">Lipoprotein</fullName>
    </recommendedName>
</protein>
<dbReference type="RefSeq" id="WP_143095271.1">
    <property type="nucleotide sequence ID" value="NZ_FOXH01000013.1"/>
</dbReference>
<dbReference type="AlphaFoldDB" id="A0A1I5X3X6"/>
<reference evidence="1 2" key="1">
    <citation type="submission" date="2016-10" db="EMBL/GenBank/DDBJ databases">
        <authorList>
            <person name="de Groot N.N."/>
        </authorList>
    </citation>
    <scope>NUCLEOTIDE SEQUENCE [LARGE SCALE GENOMIC DNA]</scope>
    <source>
        <strain evidence="2">E92,LMG 26720,CCM 7988</strain>
    </source>
</reference>
<dbReference type="EMBL" id="FOXH01000013">
    <property type="protein sequence ID" value="SFQ26377.1"/>
    <property type="molecule type" value="Genomic_DNA"/>
</dbReference>
<proteinExistence type="predicted"/>
<keyword evidence="2" id="KW-1185">Reference proteome</keyword>
<organism evidence="1 2">
    <name type="scientific">Pseudarcicella hirudinis</name>
    <dbReference type="NCBI Taxonomy" id="1079859"/>
    <lineage>
        <taxon>Bacteria</taxon>
        <taxon>Pseudomonadati</taxon>
        <taxon>Bacteroidota</taxon>
        <taxon>Cytophagia</taxon>
        <taxon>Cytophagales</taxon>
        <taxon>Flectobacillaceae</taxon>
        <taxon>Pseudarcicella</taxon>
    </lineage>
</organism>
<sequence>MRSAIFLLFISSFILSCDQLSHNNNEAIDKKRKLPPDYTIVQIEGCEYFRIENTHGYANLTHKGNCKNPIHCYNDTTKAKLIHQSKN</sequence>
<evidence type="ECO:0000313" key="1">
    <source>
        <dbReference type="EMBL" id="SFQ26377.1"/>
    </source>
</evidence>
<gene>
    <name evidence="1" type="ORF">SAMN04515674_113105</name>
</gene>